<keyword evidence="2" id="KW-1185">Reference proteome</keyword>
<protein>
    <submittedName>
        <fullName evidence="1">Uncharacterized protein</fullName>
    </submittedName>
</protein>
<dbReference type="Proteomes" id="UP001218218">
    <property type="component" value="Unassembled WGS sequence"/>
</dbReference>
<gene>
    <name evidence="1" type="ORF">DFH08DRAFT_1075669</name>
</gene>
<dbReference type="AlphaFoldDB" id="A0AAD7EYN2"/>
<organism evidence="1 2">
    <name type="scientific">Mycena albidolilacea</name>
    <dbReference type="NCBI Taxonomy" id="1033008"/>
    <lineage>
        <taxon>Eukaryota</taxon>
        <taxon>Fungi</taxon>
        <taxon>Dikarya</taxon>
        <taxon>Basidiomycota</taxon>
        <taxon>Agaricomycotina</taxon>
        <taxon>Agaricomycetes</taxon>
        <taxon>Agaricomycetidae</taxon>
        <taxon>Agaricales</taxon>
        <taxon>Marasmiineae</taxon>
        <taxon>Mycenaceae</taxon>
        <taxon>Mycena</taxon>
    </lineage>
</organism>
<proteinExistence type="predicted"/>
<evidence type="ECO:0000313" key="2">
    <source>
        <dbReference type="Proteomes" id="UP001218218"/>
    </source>
</evidence>
<name>A0AAD7EYN2_9AGAR</name>
<dbReference type="EMBL" id="JARIHO010000008">
    <property type="protein sequence ID" value="KAJ7356479.1"/>
    <property type="molecule type" value="Genomic_DNA"/>
</dbReference>
<evidence type="ECO:0000313" key="1">
    <source>
        <dbReference type="EMBL" id="KAJ7356479.1"/>
    </source>
</evidence>
<reference evidence="1" key="1">
    <citation type="submission" date="2023-03" db="EMBL/GenBank/DDBJ databases">
        <title>Massive genome expansion in bonnet fungi (Mycena s.s.) driven by repeated elements and novel gene families across ecological guilds.</title>
        <authorList>
            <consortium name="Lawrence Berkeley National Laboratory"/>
            <person name="Harder C.B."/>
            <person name="Miyauchi S."/>
            <person name="Viragh M."/>
            <person name="Kuo A."/>
            <person name="Thoen E."/>
            <person name="Andreopoulos B."/>
            <person name="Lu D."/>
            <person name="Skrede I."/>
            <person name="Drula E."/>
            <person name="Henrissat B."/>
            <person name="Morin E."/>
            <person name="Kohler A."/>
            <person name="Barry K."/>
            <person name="LaButti K."/>
            <person name="Morin E."/>
            <person name="Salamov A."/>
            <person name="Lipzen A."/>
            <person name="Mereny Z."/>
            <person name="Hegedus B."/>
            <person name="Baldrian P."/>
            <person name="Stursova M."/>
            <person name="Weitz H."/>
            <person name="Taylor A."/>
            <person name="Grigoriev I.V."/>
            <person name="Nagy L.G."/>
            <person name="Martin F."/>
            <person name="Kauserud H."/>
        </authorList>
    </citation>
    <scope>NUCLEOTIDE SEQUENCE</scope>
    <source>
        <strain evidence="1">CBHHK002</strain>
    </source>
</reference>
<accession>A0AAD7EYN2</accession>
<sequence length="693" mass="77201">MHSAVPDEIISEILSPSAIKISDDDFSNTEAESPFASISESTSAYLLAQALEAAFKSNKDLGAFIKKLRVEGGYGPPMKAILEASPNITDLALCLAIWGTDKVSGLCQGLDSINPIRLFIRDMNNPGNNKQNLQLADKLVERIPLWQRLKTIDVPYTYVWPVRRCGKICDALMTSPSLEEVVIPFMFELPEFLFDLQHKPSLKTIKIKYPLTYPDSVELEESLDDDPDLKRLLRFTIFGDPGIAPPSNPSFVPMESAPQEVQDKIWERVLYFALRMEELDVYASSDVHVAVPNDSDHYDYSDDLEPLLMSDSMLVSKRFNRLSAPFLHRHADLVNPGDLSRFAAVLNGDRTIAKHVRSLAFTYEAMLPSMPDDDLLDFSQEMKEGCHHKLRSDAEDLLLSILPFLDGLVSFTDGSTTNTSYPPHLQSNEGLVLPWTALRTLATAAGTNLLRLCVGVIPPSEIQSPLVLAPFLALRSLEWQCSVEFGHDPAEPTLAPEALANLECLSLVEYHPSFMGALAAAELPALRRVYFHASIAPTAKRFFERHGGKLTEVRLGAHDPGEVNVLDACPILPQLICGSHGNFRKPSEAKSLPSVELLTPSKPHLYLTKLILDAYFADHRKEKTMGPFLDSLDTALLPALREIQVPILRWPTTEREISKSPWIQCAEKLLSRGIALQDGNGKHWTPRLKRGRR</sequence>
<comment type="caution">
    <text evidence="1">The sequence shown here is derived from an EMBL/GenBank/DDBJ whole genome shotgun (WGS) entry which is preliminary data.</text>
</comment>